<keyword evidence="3" id="KW-0694">RNA-binding</keyword>
<dbReference type="EMBL" id="JAGGKP010000001">
    <property type="protein sequence ID" value="MBP1936468.1"/>
    <property type="molecule type" value="Genomic_DNA"/>
</dbReference>
<gene>
    <name evidence="3" type="primary">tmcAL</name>
    <name evidence="4" type="ORF">J2Z20_001329</name>
</gene>
<evidence type="ECO:0000313" key="5">
    <source>
        <dbReference type="Proteomes" id="UP001519273"/>
    </source>
</evidence>
<dbReference type="InterPro" id="IPR008513">
    <property type="entry name" value="tRNA(Met)_cyd_acetate_ligase"/>
</dbReference>
<reference evidence="4 5" key="1">
    <citation type="submission" date="2021-03" db="EMBL/GenBank/DDBJ databases">
        <title>Genomic Encyclopedia of Type Strains, Phase IV (KMG-IV): sequencing the most valuable type-strain genomes for metagenomic binning, comparative biology and taxonomic classification.</title>
        <authorList>
            <person name="Goeker M."/>
        </authorList>
    </citation>
    <scope>NUCLEOTIDE SEQUENCE [LARGE SCALE GENOMIC DNA]</scope>
    <source>
        <strain evidence="4 5">DSM 23491</strain>
    </source>
</reference>
<comment type="catalytic activity">
    <reaction evidence="3">
        <text>cytidine(34) in elongator tRNA(Met) + acetate + ATP = N(4)-acetylcytidine(34) in elongator tRNA(Met) + AMP + diphosphate</text>
        <dbReference type="Rhea" id="RHEA:58144"/>
        <dbReference type="Rhea" id="RHEA-COMP:10693"/>
        <dbReference type="Rhea" id="RHEA-COMP:10694"/>
        <dbReference type="ChEBI" id="CHEBI:30089"/>
        <dbReference type="ChEBI" id="CHEBI:30616"/>
        <dbReference type="ChEBI" id="CHEBI:33019"/>
        <dbReference type="ChEBI" id="CHEBI:74900"/>
        <dbReference type="ChEBI" id="CHEBI:82748"/>
        <dbReference type="ChEBI" id="CHEBI:456215"/>
    </reaction>
</comment>
<comment type="function">
    <text evidence="3">Catalyzes the formation of N(4)-acetylcytidine (ac(4)C) at the wobble position of elongator tRNA(Met), using acetate and ATP as substrates. First activates an acetate ion to form acetyladenylate (Ac-AMP) and then transfers the acetyl group to tRNA to form ac(4)C34.</text>
</comment>
<keyword evidence="3" id="KW-0963">Cytoplasm</keyword>
<dbReference type="RefSeq" id="WP_209846817.1">
    <property type="nucleotide sequence ID" value="NZ_CBCRVE010000002.1"/>
</dbReference>
<accession>A0ABS4H1R8</accession>
<keyword evidence="5" id="KW-1185">Reference proteome</keyword>
<keyword evidence="2 3" id="KW-0819">tRNA processing</keyword>
<dbReference type="Gene3D" id="3.40.50.620">
    <property type="entry name" value="HUPs"/>
    <property type="match status" value="1"/>
</dbReference>
<comment type="subcellular location">
    <subcellularLocation>
        <location evidence="3">Cytoplasm</location>
    </subcellularLocation>
</comment>
<feature type="binding site" evidence="3">
    <location>
        <position position="193"/>
    </location>
    <ligand>
        <name>ATP</name>
        <dbReference type="ChEBI" id="CHEBI:30616"/>
    </ligand>
</feature>
<dbReference type="HAMAP" id="MF_01539">
    <property type="entry name" value="TmcAL"/>
    <property type="match status" value="1"/>
</dbReference>
<dbReference type="PANTHER" id="PTHR37825:SF1">
    <property type="entry name" value="TRNA(MET) CYTIDINE ACETATE LIGASE"/>
    <property type="match status" value="1"/>
</dbReference>
<feature type="binding site" evidence="3">
    <location>
        <begin position="7"/>
        <end position="20"/>
    </location>
    <ligand>
        <name>ATP</name>
        <dbReference type="ChEBI" id="CHEBI:30616"/>
    </ligand>
</feature>
<dbReference type="InterPro" id="IPR014729">
    <property type="entry name" value="Rossmann-like_a/b/a_fold"/>
</dbReference>
<dbReference type="SUPFAM" id="SSF52374">
    <property type="entry name" value="Nucleotidylyl transferase"/>
    <property type="match status" value="1"/>
</dbReference>
<evidence type="ECO:0000313" key="4">
    <source>
        <dbReference type="EMBL" id="MBP1936468.1"/>
    </source>
</evidence>
<dbReference type="Proteomes" id="UP001519273">
    <property type="component" value="Unassembled WGS sequence"/>
</dbReference>
<comment type="caution">
    <text evidence="3">Lacks conserved residue(s) required for the propagation of feature annotation.</text>
</comment>
<dbReference type="EC" id="6.3.4.-" evidence="3"/>
<dbReference type="NCBIfam" id="NF010191">
    <property type="entry name" value="PRK13670.1"/>
    <property type="match status" value="1"/>
</dbReference>
<name>A0ABS4H1R8_9BACL</name>
<keyword evidence="3" id="KW-0547">Nucleotide-binding</keyword>
<comment type="caution">
    <text evidence="4">The sequence shown here is derived from an EMBL/GenBank/DDBJ whole genome shotgun (WGS) entry which is preliminary data.</text>
</comment>
<evidence type="ECO:0000256" key="1">
    <source>
        <dbReference type="ARBA" id="ARBA00022598"/>
    </source>
</evidence>
<evidence type="ECO:0000256" key="2">
    <source>
        <dbReference type="ARBA" id="ARBA00022694"/>
    </source>
</evidence>
<sequence length="410" mass="45282">MRTTGIIVEYNPLHNGHVFHYTRAKQTTGADHIVAVMSGNFLQRGEPAVISKWARAEMALNMGADLVIELPVAYAVQPAEWFAYGAASLLEATGVVDSLCFGSEVGNLEPLSQLADKLAIENEPLKLAIASHLAKGLSYPAAYSAAAASLMETDMNSAAVQALLQQPNNTLALHYMIALKRIGSRIQPITIQREQAGYHDIEPGQGAIASATAIRKMLLSDGLESVRPYIPDYCYSILERELNMGRGPMHWERFRQPLMHALFTKTAPELAEFHEMTEGLEYRIAKTLSRLELPTVSHLLKSLKTKRYTHTKLQRALVHTLLNHSKAELTRGNLAKGPGYIRVLGFSRHGQALLKKMKKTAKLPVIMRAAAITHPQLTLDLRAAAAYANAYPELDTKSIYADYIRPPIQI</sequence>
<dbReference type="PANTHER" id="PTHR37825">
    <property type="entry name" value="TRNA(MET) CYTIDINE ACETATE LIGASE"/>
    <property type="match status" value="1"/>
</dbReference>
<evidence type="ECO:0000256" key="3">
    <source>
        <dbReference type="HAMAP-Rule" id="MF_01539"/>
    </source>
</evidence>
<keyword evidence="3" id="KW-0067">ATP-binding</keyword>
<keyword evidence="3" id="KW-0820">tRNA-binding</keyword>
<comment type="similarity">
    <text evidence="3">Belongs to the TmcAL family.</text>
</comment>
<feature type="binding site" evidence="3">
    <location>
        <position position="102"/>
    </location>
    <ligand>
        <name>ATP</name>
        <dbReference type="ChEBI" id="CHEBI:30616"/>
    </ligand>
</feature>
<feature type="binding site" evidence="3">
    <location>
        <position position="168"/>
    </location>
    <ligand>
        <name>ATP</name>
        <dbReference type="ChEBI" id="CHEBI:30616"/>
    </ligand>
</feature>
<proteinExistence type="inferred from homology"/>
<organism evidence="4 5">
    <name type="scientific">Paenibacillus sediminis</name>
    <dbReference type="NCBI Taxonomy" id="664909"/>
    <lineage>
        <taxon>Bacteria</taxon>
        <taxon>Bacillati</taxon>
        <taxon>Bacillota</taxon>
        <taxon>Bacilli</taxon>
        <taxon>Bacillales</taxon>
        <taxon>Paenibacillaceae</taxon>
        <taxon>Paenibacillus</taxon>
    </lineage>
</organism>
<protein>
    <recommendedName>
        <fullName evidence="3">tRNA(Met) cytidine acetate ligase</fullName>
        <ecNumber evidence="3">6.3.4.-</ecNumber>
    </recommendedName>
</protein>
<keyword evidence="1 3" id="KW-0436">Ligase</keyword>
<dbReference type="Pfam" id="PF05636">
    <property type="entry name" value="HIGH_NTase1"/>
    <property type="match status" value="1"/>
</dbReference>